<evidence type="ECO:0000259" key="4">
    <source>
        <dbReference type="Pfam" id="PF26502"/>
    </source>
</evidence>
<dbReference type="RefSeq" id="WP_005575548.1">
    <property type="nucleotide sequence ID" value="NZ_FORO01000005.1"/>
</dbReference>
<evidence type="ECO:0008006" key="8">
    <source>
        <dbReference type="Google" id="ProtNLM"/>
    </source>
</evidence>
<dbReference type="Pfam" id="PF26502">
    <property type="entry name" value="DUF8167_2nd"/>
    <property type="match status" value="1"/>
</dbReference>
<feature type="domain" description="DUF8167" evidence="3">
    <location>
        <begin position="8"/>
        <end position="107"/>
    </location>
</feature>
<feature type="compositionally biased region" description="Basic and acidic residues" evidence="1">
    <location>
        <begin position="263"/>
        <end position="275"/>
    </location>
</feature>
<dbReference type="InterPro" id="IPR058604">
    <property type="entry name" value="DUF8167_3rd"/>
</dbReference>
<organism evidence="6 7">
    <name type="scientific">Natronobacterium gregoryi</name>
    <dbReference type="NCBI Taxonomy" id="44930"/>
    <lineage>
        <taxon>Archaea</taxon>
        <taxon>Methanobacteriati</taxon>
        <taxon>Methanobacteriota</taxon>
        <taxon>Stenosarchaea group</taxon>
        <taxon>Halobacteria</taxon>
        <taxon>Halobacteriales</taxon>
        <taxon>Natrialbaceae</taxon>
        <taxon>Natronobacterium</taxon>
    </lineage>
</organism>
<evidence type="ECO:0000313" key="7">
    <source>
        <dbReference type="Proteomes" id="UP000182829"/>
    </source>
</evidence>
<dbReference type="AlphaFoldDB" id="A0A1I3KTZ1"/>
<dbReference type="GeneID" id="14207194"/>
<dbReference type="EMBL" id="FORO01000005">
    <property type="protein sequence ID" value="SFI75896.1"/>
    <property type="molecule type" value="Genomic_DNA"/>
</dbReference>
<feature type="transmembrane region" description="Helical" evidence="2">
    <location>
        <begin position="43"/>
        <end position="62"/>
    </location>
</feature>
<sequence>MFELTTAIVVAVAFGLLLGVGPAVILAGLSGGLAHLDYAVPRVAVAIAALVLAGLNGYAVGVTDAAAFSSDDTIAISALSILVTCFVVVVLALYAHSLAKAAVDDLPFDVARPVRRERGLSAEATDAVDSTGWVAIRTAGAVRDIDGHPPLGPDLQTTLEEGTWRLPADLPLSALESRLEARLRTTHDLAAVSVSVDERGRATIAAAPPSNAVPSRIPDGCRTVTVWALLPTGLAPGDEVAVYPESETVAVVGRVVDVDATDEPTRETVAEDRSARSSRPAAVETPGGRGRVTVAVSTPDASVVLESDCVRIVALSGESPADVSAFDVLERAGQSVRSLPAGRLRTALASDAVDATLEDVRVLGGWTNENGGHSTETVARTDPTLVIEPDLSTLESDDDVFVIGDTATLWRIVDGDERTEPNATRSQSTVEKRAVEMRCG</sequence>
<reference evidence="6 7" key="1">
    <citation type="submission" date="2016-10" db="EMBL/GenBank/DDBJ databases">
        <authorList>
            <person name="de Groot N.N."/>
        </authorList>
    </citation>
    <scope>NUCLEOTIDE SEQUENCE [LARGE SCALE GENOMIC DNA]</scope>
    <source>
        <strain evidence="6 7">SP2</strain>
    </source>
</reference>
<evidence type="ECO:0000313" key="6">
    <source>
        <dbReference type="EMBL" id="SFI75896.1"/>
    </source>
</evidence>
<keyword evidence="2" id="KW-0472">Membrane</keyword>
<evidence type="ECO:0000256" key="1">
    <source>
        <dbReference type="SAM" id="MobiDB-lite"/>
    </source>
</evidence>
<dbReference type="InterPro" id="IPR058480">
    <property type="entry name" value="DUF8167_N"/>
</dbReference>
<evidence type="ECO:0000259" key="3">
    <source>
        <dbReference type="Pfam" id="PF26501"/>
    </source>
</evidence>
<dbReference type="Pfam" id="PF26503">
    <property type="entry name" value="DUF8167_3rd"/>
    <property type="match status" value="1"/>
</dbReference>
<dbReference type="OrthoDB" id="157524at2157"/>
<dbReference type="InterPro" id="IPR058603">
    <property type="entry name" value="DUF8167_2nd"/>
</dbReference>
<name>A0A1I3KTZ1_9EURY</name>
<keyword evidence="2" id="KW-1133">Transmembrane helix</keyword>
<keyword evidence="2" id="KW-0812">Transmembrane</keyword>
<feature type="domain" description="DUF8167" evidence="4">
    <location>
        <begin position="134"/>
        <end position="208"/>
    </location>
</feature>
<gene>
    <name evidence="6" type="ORF">SAMN05443661_10515</name>
</gene>
<feature type="domain" description="DUF8167" evidence="5">
    <location>
        <begin position="222"/>
        <end position="318"/>
    </location>
</feature>
<proteinExistence type="predicted"/>
<accession>A0A1I3KTZ1</accession>
<protein>
    <recommendedName>
        <fullName evidence="8">RCK C-terminal domain-containing protein</fullName>
    </recommendedName>
</protein>
<dbReference type="OMA" id="YAHSKGD"/>
<feature type="region of interest" description="Disordered" evidence="1">
    <location>
        <begin position="263"/>
        <end position="288"/>
    </location>
</feature>
<dbReference type="Proteomes" id="UP000182829">
    <property type="component" value="Unassembled WGS sequence"/>
</dbReference>
<feature type="transmembrane region" description="Helical" evidence="2">
    <location>
        <begin position="74"/>
        <end position="95"/>
    </location>
</feature>
<dbReference type="Pfam" id="PF26501">
    <property type="entry name" value="DUF8167"/>
    <property type="match status" value="1"/>
</dbReference>
<evidence type="ECO:0000256" key="2">
    <source>
        <dbReference type="SAM" id="Phobius"/>
    </source>
</evidence>
<evidence type="ECO:0000259" key="5">
    <source>
        <dbReference type="Pfam" id="PF26503"/>
    </source>
</evidence>